<comment type="caution">
    <text evidence="8">The sequence shown here is derived from an EMBL/GenBank/DDBJ whole genome shotgun (WGS) entry which is preliminary data.</text>
</comment>
<organism evidence="8 9">
    <name type="scientific">Neotoma lepida</name>
    <name type="common">Desert woodrat</name>
    <dbReference type="NCBI Taxonomy" id="56216"/>
    <lineage>
        <taxon>Eukaryota</taxon>
        <taxon>Metazoa</taxon>
        <taxon>Chordata</taxon>
        <taxon>Craniata</taxon>
        <taxon>Vertebrata</taxon>
        <taxon>Euteleostomi</taxon>
        <taxon>Mammalia</taxon>
        <taxon>Eutheria</taxon>
        <taxon>Euarchontoglires</taxon>
        <taxon>Glires</taxon>
        <taxon>Rodentia</taxon>
        <taxon>Myomorpha</taxon>
        <taxon>Muroidea</taxon>
        <taxon>Cricetidae</taxon>
        <taxon>Neotominae</taxon>
        <taxon>Neotoma</taxon>
    </lineage>
</organism>
<comment type="similarity">
    <text evidence="1">Belongs to the WD repeat ESC family.</text>
</comment>
<feature type="repeat" description="WD" evidence="6">
    <location>
        <begin position="156"/>
        <end position="197"/>
    </location>
</feature>
<dbReference type="STRING" id="56216.A0A1A6GWC8"/>
<dbReference type="SUPFAM" id="SSF50978">
    <property type="entry name" value="WD40 repeat-like"/>
    <property type="match status" value="1"/>
</dbReference>
<dbReference type="InterPro" id="IPR051243">
    <property type="entry name" value="PcG_WD-repeat"/>
</dbReference>
<feature type="region of interest" description="Disordered" evidence="7">
    <location>
        <begin position="1"/>
        <end position="78"/>
    </location>
</feature>
<keyword evidence="4" id="KW-0805">Transcription regulation</keyword>
<dbReference type="InterPro" id="IPR036322">
    <property type="entry name" value="WD40_repeat_dom_sf"/>
</dbReference>
<evidence type="ECO:0000256" key="4">
    <source>
        <dbReference type="ARBA" id="ARBA00023015"/>
    </source>
</evidence>
<proteinExistence type="inferred from homology"/>
<evidence type="ECO:0000256" key="2">
    <source>
        <dbReference type="ARBA" id="ARBA00022574"/>
    </source>
</evidence>
<evidence type="ECO:0000256" key="3">
    <source>
        <dbReference type="ARBA" id="ARBA00022737"/>
    </source>
</evidence>
<dbReference type="PANTHER" id="PTHR10253">
    <property type="entry name" value="POLYCOMB PROTEIN"/>
    <property type="match status" value="1"/>
</dbReference>
<evidence type="ECO:0000256" key="7">
    <source>
        <dbReference type="SAM" id="MobiDB-lite"/>
    </source>
</evidence>
<evidence type="ECO:0000256" key="6">
    <source>
        <dbReference type="PROSITE-ProRule" id="PRU00221"/>
    </source>
</evidence>
<dbReference type="InterPro" id="IPR001680">
    <property type="entry name" value="WD40_rpt"/>
</dbReference>
<dbReference type="InterPro" id="IPR015943">
    <property type="entry name" value="WD40/YVTN_repeat-like_dom_sf"/>
</dbReference>
<keyword evidence="5" id="KW-0804">Transcription</keyword>
<dbReference type="Proteomes" id="UP000092124">
    <property type="component" value="Unassembled WGS sequence"/>
</dbReference>
<dbReference type="OrthoDB" id="7318948at2759"/>
<keyword evidence="3" id="KW-0677">Repeat</keyword>
<evidence type="ECO:0000313" key="8">
    <source>
        <dbReference type="EMBL" id="OBS69925.1"/>
    </source>
</evidence>
<evidence type="ECO:0000313" key="9">
    <source>
        <dbReference type="Proteomes" id="UP000092124"/>
    </source>
</evidence>
<dbReference type="AlphaFoldDB" id="A0A1A6GWC8"/>
<protein>
    <submittedName>
        <fullName evidence="8">Uncharacterized protein</fullName>
    </submittedName>
</protein>
<dbReference type="Gene3D" id="2.130.10.10">
    <property type="entry name" value="YVTN repeat-like/Quinoprotein amine dehydrogenase"/>
    <property type="match status" value="1"/>
</dbReference>
<sequence length="211" mass="23428">MSEREVSTAPAGTDMPAAKKQKLSSDENSNPDLSGDENVSAALADDAVSIESGTNTERPDTPTNTPNAPGRKSWGKGKWKSKKCKYSFKCVNSLKVTLYECHSQGEIRLLQSYVDADVSFSYCFCISVALSVFIIDHALRLWNIQTDTLVAIFGGVEGHRDEVLSADYDLLGEKIMSCGMDHSLKLWRINSKRMMNAIKESYDYNPNKTNR</sequence>
<dbReference type="PROSITE" id="PS50082">
    <property type="entry name" value="WD_REPEATS_2"/>
    <property type="match status" value="1"/>
</dbReference>
<evidence type="ECO:0000256" key="1">
    <source>
        <dbReference type="ARBA" id="ARBA00008075"/>
    </source>
</evidence>
<dbReference type="PROSITE" id="PS50294">
    <property type="entry name" value="WD_REPEATS_REGION"/>
    <property type="match status" value="1"/>
</dbReference>
<accession>A0A1A6GWC8</accession>
<dbReference type="SMART" id="SM00320">
    <property type="entry name" value="WD40"/>
    <property type="match status" value="1"/>
</dbReference>
<keyword evidence="2 6" id="KW-0853">WD repeat</keyword>
<evidence type="ECO:0000256" key="5">
    <source>
        <dbReference type="ARBA" id="ARBA00023163"/>
    </source>
</evidence>
<feature type="compositionally biased region" description="Polar residues" evidence="7">
    <location>
        <begin position="51"/>
        <end position="67"/>
    </location>
</feature>
<reference evidence="8 9" key="1">
    <citation type="submission" date="2016-06" db="EMBL/GenBank/DDBJ databases">
        <title>The Draft Genome Sequence and Annotation of the Desert Woodrat Neotoma lepida.</title>
        <authorList>
            <person name="Campbell M."/>
            <person name="Oakeson K.F."/>
            <person name="Yandell M."/>
            <person name="Halpert J.R."/>
            <person name="Dearing D."/>
        </authorList>
    </citation>
    <scope>NUCLEOTIDE SEQUENCE [LARGE SCALE GENOMIC DNA]</scope>
    <source>
        <strain evidence="8">417</strain>
        <tissue evidence="8">Liver</tissue>
    </source>
</reference>
<keyword evidence="9" id="KW-1185">Reference proteome</keyword>
<gene>
    <name evidence="8" type="ORF">A6R68_01535</name>
</gene>
<dbReference type="EMBL" id="LZPO01066595">
    <property type="protein sequence ID" value="OBS69925.1"/>
    <property type="molecule type" value="Genomic_DNA"/>
</dbReference>
<name>A0A1A6GWC8_NEOLE</name>